<feature type="transmembrane region" description="Helical" evidence="1">
    <location>
        <begin position="22"/>
        <end position="45"/>
    </location>
</feature>
<gene>
    <name evidence="2" type="ORF">E5987_04720</name>
</gene>
<dbReference type="GO" id="GO:0140359">
    <property type="term" value="F:ABC-type transporter activity"/>
    <property type="evidence" value="ECO:0007669"/>
    <property type="project" value="InterPro"/>
</dbReference>
<sequence>MKVLSSALLVAAKEFRDCWRNLWLITGTLLFALLSLGIVFGTAAIGGDFSFRPMTAVLNSLVSLSVFLIPLIAILISYDAFVGEAEQGTLLLLLTYPISRTSILLGKLIGHSAALFLCIFLGFSVLLILTAARLLPYDFSALLRHLVLLALSGWMLGVISILLSYLISILSPFKAFALGILLVIWLALVIFYDLALLILAIADDSLTQGALNFFMVLNPASAFRLLNQESLGIVTTYIAPAYLGLYLLLCAVALFLADRISFGRRSL</sequence>
<dbReference type="OrthoDB" id="9805862at2"/>
<reference evidence="2 3" key="1">
    <citation type="submission" date="2019-12" db="EMBL/GenBank/DDBJ databases">
        <title>Microbes associate with the intestines of laboratory mice.</title>
        <authorList>
            <person name="Navarre W."/>
            <person name="Wong E."/>
        </authorList>
    </citation>
    <scope>NUCLEOTIDE SEQUENCE [LARGE SCALE GENOMIC DNA]</scope>
    <source>
        <strain evidence="2 3">NM82_D38</strain>
    </source>
</reference>
<comment type="caution">
    <text evidence="2">The sequence shown here is derived from an EMBL/GenBank/DDBJ whole genome shotgun (WGS) entry which is preliminary data.</text>
</comment>
<keyword evidence="1" id="KW-0812">Transmembrane</keyword>
<evidence type="ECO:0000313" key="3">
    <source>
        <dbReference type="Proteomes" id="UP000472580"/>
    </source>
</evidence>
<feature type="transmembrane region" description="Helical" evidence="1">
    <location>
        <begin position="238"/>
        <end position="257"/>
    </location>
</feature>
<name>A0A6L6YMR8_9BURK</name>
<evidence type="ECO:0000313" key="2">
    <source>
        <dbReference type="EMBL" id="MVX56511.1"/>
    </source>
</evidence>
<feature type="transmembrane region" description="Helical" evidence="1">
    <location>
        <begin position="176"/>
        <end position="202"/>
    </location>
</feature>
<dbReference type="AlphaFoldDB" id="A0A6L6YMR8"/>
<dbReference type="RefSeq" id="WP_160334946.1">
    <property type="nucleotide sequence ID" value="NZ_WSRP01000011.1"/>
</dbReference>
<keyword evidence="3" id="KW-1185">Reference proteome</keyword>
<dbReference type="GO" id="GO:0005886">
    <property type="term" value="C:plasma membrane"/>
    <property type="evidence" value="ECO:0007669"/>
    <property type="project" value="UniProtKB-SubCell"/>
</dbReference>
<dbReference type="PANTHER" id="PTHR43471">
    <property type="entry name" value="ABC TRANSPORTER PERMEASE"/>
    <property type="match status" value="1"/>
</dbReference>
<feature type="transmembrane region" description="Helical" evidence="1">
    <location>
        <begin position="113"/>
        <end position="135"/>
    </location>
</feature>
<feature type="transmembrane region" description="Helical" evidence="1">
    <location>
        <begin position="147"/>
        <end position="170"/>
    </location>
</feature>
<dbReference type="Pfam" id="PF12679">
    <property type="entry name" value="ABC2_membrane_2"/>
    <property type="match status" value="1"/>
</dbReference>
<feature type="transmembrane region" description="Helical" evidence="1">
    <location>
        <begin position="57"/>
        <end position="78"/>
    </location>
</feature>
<accession>A0A6L6YMR8</accession>
<protein>
    <submittedName>
        <fullName evidence="2">ABC transporter permease subunit</fullName>
    </submittedName>
</protein>
<proteinExistence type="predicted"/>
<organism evidence="2 3">
    <name type="scientific">Parasutterella muris</name>
    <dbReference type="NCBI Taxonomy" id="2565572"/>
    <lineage>
        <taxon>Bacteria</taxon>
        <taxon>Pseudomonadati</taxon>
        <taxon>Pseudomonadota</taxon>
        <taxon>Betaproteobacteria</taxon>
        <taxon>Burkholderiales</taxon>
        <taxon>Sutterellaceae</taxon>
        <taxon>Parasutterella</taxon>
    </lineage>
</organism>
<dbReference type="Proteomes" id="UP000472580">
    <property type="component" value="Unassembled WGS sequence"/>
</dbReference>
<dbReference type="EMBL" id="WSRP01000011">
    <property type="protein sequence ID" value="MVX56511.1"/>
    <property type="molecule type" value="Genomic_DNA"/>
</dbReference>
<dbReference type="PANTHER" id="PTHR43471:SF1">
    <property type="entry name" value="ABC TRANSPORTER PERMEASE PROTEIN NOSY-RELATED"/>
    <property type="match status" value="1"/>
</dbReference>
<keyword evidence="1" id="KW-0472">Membrane</keyword>
<evidence type="ECO:0000256" key="1">
    <source>
        <dbReference type="SAM" id="Phobius"/>
    </source>
</evidence>
<keyword evidence="1" id="KW-1133">Transmembrane helix</keyword>